<sequence>MMPLTKRTRLTVWLLFLSKSLLIESSAHQHGHIDTSFQTPSHDSTQPPPESAAAFDPFDDHVKVNWDDTYLYIETNSLPEHEMMVGITAWNQQVPLPQNYTGTNRWQLPLHPVPATKPIIGREALFRGAIAIAVNGVPIFNPIKNDGKTDTNLAGELDEFGGHAGRADDYHYHLPPTFLNERLGDEQPIGFGLDGYPLYGYNEPDGTPARNLDQLNGHKHGDLGYHYHSSKDYPYLNGGLRGKVTVNNDEVEQPRTQPVRPFTQPLRGAKIVAFNQTAPNAYSLGYDYRGGRYTINYSVEDNGTVDFEFVDPKGNIETDTYRQKTSKDNRPPRGPKPDESSERRPPERTGGDQRQPWVKKHADELDANNDGTVALSEVMEEAKAIFMLQDQDGDRQLTLEEMTNIQPQRRSPVYGFLEKHNLEMDEDGDSKVSAKELADQFKQFFYESDLDNNGRLTPNELQ</sequence>
<feature type="signal peptide" evidence="2">
    <location>
        <begin position="1"/>
        <end position="29"/>
    </location>
</feature>
<protein>
    <submittedName>
        <fullName evidence="4">YHYH protein</fullName>
    </submittedName>
</protein>
<evidence type="ECO:0000313" key="5">
    <source>
        <dbReference type="Proteomes" id="UP001304300"/>
    </source>
</evidence>
<dbReference type="InterPro" id="IPR018247">
    <property type="entry name" value="EF_Hand_1_Ca_BS"/>
</dbReference>
<dbReference type="PANTHER" id="PTHR30289">
    <property type="entry name" value="UNCHARACTERIZED PROTEIN YBCL-RELATED"/>
    <property type="match status" value="1"/>
</dbReference>
<keyword evidence="2" id="KW-0732">Signal</keyword>
<feature type="compositionally biased region" description="Polar residues" evidence="1">
    <location>
        <begin position="35"/>
        <end position="45"/>
    </location>
</feature>
<feature type="domain" description="EF-hand" evidence="3">
    <location>
        <begin position="377"/>
        <end position="412"/>
    </location>
</feature>
<dbReference type="InterPro" id="IPR002048">
    <property type="entry name" value="EF_hand_dom"/>
</dbReference>
<name>A0AAQ3LAW3_9BACT</name>
<feature type="domain" description="EF-hand" evidence="3">
    <location>
        <begin position="436"/>
        <end position="462"/>
    </location>
</feature>
<dbReference type="Gene3D" id="1.10.238.10">
    <property type="entry name" value="EF-hand"/>
    <property type="match status" value="1"/>
</dbReference>
<dbReference type="Proteomes" id="UP001304300">
    <property type="component" value="Chromosome"/>
</dbReference>
<evidence type="ECO:0000256" key="2">
    <source>
        <dbReference type="SAM" id="SignalP"/>
    </source>
</evidence>
<dbReference type="EMBL" id="CP136920">
    <property type="protein sequence ID" value="WOO41184.1"/>
    <property type="molecule type" value="Genomic_DNA"/>
</dbReference>
<evidence type="ECO:0000259" key="3">
    <source>
        <dbReference type="PROSITE" id="PS50222"/>
    </source>
</evidence>
<keyword evidence="5" id="KW-1185">Reference proteome</keyword>
<accession>A0AAQ3LAW3</accession>
<dbReference type="InterPro" id="IPR025924">
    <property type="entry name" value="YHYH_dom"/>
</dbReference>
<evidence type="ECO:0000313" key="4">
    <source>
        <dbReference type="EMBL" id="WOO41184.1"/>
    </source>
</evidence>
<dbReference type="PROSITE" id="PS50222">
    <property type="entry name" value="EF_HAND_2"/>
    <property type="match status" value="2"/>
</dbReference>
<gene>
    <name evidence="4" type="ORF">RZN69_21395</name>
</gene>
<feature type="region of interest" description="Disordered" evidence="1">
    <location>
        <begin position="32"/>
        <end position="53"/>
    </location>
</feature>
<dbReference type="SUPFAM" id="SSF47473">
    <property type="entry name" value="EF-hand"/>
    <property type="match status" value="1"/>
</dbReference>
<dbReference type="PROSITE" id="PS00018">
    <property type="entry name" value="EF_HAND_1"/>
    <property type="match status" value="2"/>
</dbReference>
<organism evidence="4 5">
    <name type="scientific">Rubellicoccus peritrichatus</name>
    <dbReference type="NCBI Taxonomy" id="3080537"/>
    <lineage>
        <taxon>Bacteria</taxon>
        <taxon>Pseudomonadati</taxon>
        <taxon>Verrucomicrobiota</taxon>
        <taxon>Opitutia</taxon>
        <taxon>Puniceicoccales</taxon>
        <taxon>Cerasicoccaceae</taxon>
        <taxon>Rubellicoccus</taxon>
    </lineage>
</organism>
<dbReference type="GO" id="GO:0005509">
    <property type="term" value="F:calcium ion binding"/>
    <property type="evidence" value="ECO:0007669"/>
    <property type="project" value="InterPro"/>
</dbReference>
<reference evidence="4 5" key="1">
    <citation type="submission" date="2023-10" db="EMBL/GenBank/DDBJ databases">
        <title>Rubellicoccus peritrichatus gen. nov., sp. nov., isolated from an algae of coral reef tank.</title>
        <authorList>
            <person name="Luo J."/>
        </authorList>
    </citation>
    <scope>NUCLEOTIDE SEQUENCE [LARGE SCALE GENOMIC DNA]</scope>
    <source>
        <strain evidence="4 5">CR14</strain>
    </source>
</reference>
<dbReference type="Pfam" id="PF14240">
    <property type="entry name" value="YHYH"/>
    <property type="match status" value="1"/>
</dbReference>
<dbReference type="InterPro" id="IPR011992">
    <property type="entry name" value="EF-hand-dom_pair"/>
</dbReference>
<feature type="region of interest" description="Disordered" evidence="1">
    <location>
        <begin position="307"/>
        <end position="365"/>
    </location>
</feature>
<evidence type="ECO:0000256" key="1">
    <source>
        <dbReference type="SAM" id="MobiDB-lite"/>
    </source>
</evidence>
<feature type="compositionally biased region" description="Basic and acidic residues" evidence="1">
    <location>
        <begin position="310"/>
        <end position="351"/>
    </location>
</feature>
<proteinExistence type="predicted"/>
<dbReference type="PANTHER" id="PTHR30289:SF8">
    <property type="entry name" value="YHYH DOMAIN-CONTAINING PROTEIN"/>
    <property type="match status" value="1"/>
</dbReference>
<feature type="chain" id="PRO_5042881056" evidence="2">
    <location>
        <begin position="30"/>
        <end position="462"/>
    </location>
</feature>
<dbReference type="RefSeq" id="WP_317833601.1">
    <property type="nucleotide sequence ID" value="NZ_CP136920.1"/>
</dbReference>
<dbReference type="KEGG" id="puo:RZN69_21395"/>
<dbReference type="AlphaFoldDB" id="A0AAQ3LAW3"/>